<sequence length="466" mass="52263">MAAHVTSCWTAPQCHNAQPLASETHDPTPFVAFQVCTASGGEGAAEECKSGKTSLPLQRPPCFQHAEMLRGLTKDTVLSQINVTGTKIADALLEDAISDIYYKSKFHFLDFIGKCFNAAIAQEITLRMIIPIRGQGRGASEPFVLSHSDPPAAIFSTMLDYSPAFLQKAKDIQDCLPCKQCFEDCTTSIPDMPHRRGWCKARRATFTMSAPVVADAPNAFKPRRTASDARRRNPYAVFGQRGRYKRDVAARLCPQTSPAAAFLDPLLPQLRGRLADLWSEGRGFEPRCLPRRKTFSSLAAMGICRHYNIKQVANSCSDKDEKNQSFHSLQPCTWQPLDRTMQQAYHLQMYEMHGLRWDEGNIPYNRVTNVLEEAIMCEYPVFVIGRHPKLAIRNACPIGTNTVDFHEQRSRPDFPLDRLGPGLEPNFPKGRHGERHVCLKLSSLMLKIAALLHYLREMRHTGAHAL</sequence>
<proteinExistence type="predicted"/>
<evidence type="ECO:0000313" key="2">
    <source>
        <dbReference type="Proteomes" id="UP001159363"/>
    </source>
</evidence>
<keyword evidence="2" id="KW-1185">Reference proteome</keyword>
<gene>
    <name evidence="1" type="ORF">PR048_025811</name>
</gene>
<dbReference type="EMBL" id="JARBHB010000011">
    <property type="protein sequence ID" value="KAJ8872209.1"/>
    <property type="molecule type" value="Genomic_DNA"/>
</dbReference>
<dbReference type="Proteomes" id="UP001159363">
    <property type="component" value="Chromosome 10"/>
</dbReference>
<accession>A0ABQ9GJM8</accession>
<evidence type="ECO:0000313" key="1">
    <source>
        <dbReference type="EMBL" id="KAJ8872209.1"/>
    </source>
</evidence>
<comment type="caution">
    <text evidence="1">The sequence shown here is derived from an EMBL/GenBank/DDBJ whole genome shotgun (WGS) entry which is preliminary data.</text>
</comment>
<reference evidence="1 2" key="1">
    <citation type="submission" date="2023-02" db="EMBL/GenBank/DDBJ databases">
        <title>LHISI_Scaffold_Assembly.</title>
        <authorList>
            <person name="Stuart O.P."/>
            <person name="Cleave R."/>
            <person name="Magrath M.J.L."/>
            <person name="Mikheyev A.S."/>
        </authorList>
    </citation>
    <scope>NUCLEOTIDE SEQUENCE [LARGE SCALE GENOMIC DNA]</scope>
    <source>
        <strain evidence="1">Daus_M_001</strain>
        <tissue evidence="1">Leg muscle</tissue>
    </source>
</reference>
<name>A0ABQ9GJM8_9NEOP</name>
<organism evidence="1 2">
    <name type="scientific">Dryococelus australis</name>
    <dbReference type="NCBI Taxonomy" id="614101"/>
    <lineage>
        <taxon>Eukaryota</taxon>
        <taxon>Metazoa</taxon>
        <taxon>Ecdysozoa</taxon>
        <taxon>Arthropoda</taxon>
        <taxon>Hexapoda</taxon>
        <taxon>Insecta</taxon>
        <taxon>Pterygota</taxon>
        <taxon>Neoptera</taxon>
        <taxon>Polyneoptera</taxon>
        <taxon>Phasmatodea</taxon>
        <taxon>Verophasmatodea</taxon>
        <taxon>Anareolatae</taxon>
        <taxon>Phasmatidae</taxon>
        <taxon>Eurycanthinae</taxon>
        <taxon>Dryococelus</taxon>
    </lineage>
</organism>
<protein>
    <submittedName>
        <fullName evidence="1">Uncharacterized protein</fullName>
    </submittedName>
</protein>